<name>A0AAD7IEK4_9AGAR</name>
<evidence type="ECO:0000313" key="2">
    <source>
        <dbReference type="Proteomes" id="UP001215280"/>
    </source>
</evidence>
<gene>
    <name evidence="1" type="ORF">DFH07DRAFT_965414</name>
</gene>
<keyword evidence="2" id="KW-1185">Reference proteome</keyword>
<protein>
    <recommendedName>
        <fullName evidence="3">BTB domain-containing protein</fullName>
    </recommendedName>
</protein>
<proteinExistence type="predicted"/>
<sequence>MDPKNNGPAGQAASIHDETYFFDDGDCTFLADGVTFKLHKWALRRDPNSAFHDMISIPQAKASESDLIPADDNKDEFRALCWVLYATPDETHLQTTREGDVQKLLNVAKMCHKYNLLLFETWALKVLVIQFEPPLDHLATCTHDELDRIMALACLCDYAELLRLVDAAWLSRLEAKQLRWGDALAAGEKYNRRKFQGEVYYLLNKQIHSNLASLAISPQLGFSDLGLTDKQLVRLLTGHAFLSNLWWRLRHEPLPRSPPCNEFSHGHYCQTDWSKVRSTLTTGPDMLAVLKSARNRLPVDKKCIENHLDVLIASAVTEKADYFLGVEITTLPTS</sequence>
<dbReference type="Proteomes" id="UP001215280">
    <property type="component" value="Unassembled WGS sequence"/>
</dbReference>
<dbReference type="AlphaFoldDB" id="A0AAD7IEK4"/>
<evidence type="ECO:0008006" key="3">
    <source>
        <dbReference type="Google" id="ProtNLM"/>
    </source>
</evidence>
<comment type="caution">
    <text evidence="1">The sequence shown here is derived from an EMBL/GenBank/DDBJ whole genome shotgun (WGS) entry which is preliminary data.</text>
</comment>
<dbReference type="EMBL" id="JARJLG010000128">
    <property type="protein sequence ID" value="KAJ7740226.1"/>
    <property type="molecule type" value="Genomic_DNA"/>
</dbReference>
<reference evidence="1" key="1">
    <citation type="submission" date="2023-03" db="EMBL/GenBank/DDBJ databases">
        <title>Massive genome expansion in bonnet fungi (Mycena s.s.) driven by repeated elements and novel gene families across ecological guilds.</title>
        <authorList>
            <consortium name="Lawrence Berkeley National Laboratory"/>
            <person name="Harder C.B."/>
            <person name="Miyauchi S."/>
            <person name="Viragh M."/>
            <person name="Kuo A."/>
            <person name="Thoen E."/>
            <person name="Andreopoulos B."/>
            <person name="Lu D."/>
            <person name="Skrede I."/>
            <person name="Drula E."/>
            <person name="Henrissat B."/>
            <person name="Morin E."/>
            <person name="Kohler A."/>
            <person name="Barry K."/>
            <person name="LaButti K."/>
            <person name="Morin E."/>
            <person name="Salamov A."/>
            <person name="Lipzen A."/>
            <person name="Mereny Z."/>
            <person name="Hegedus B."/>
            <person name="Baldrian P."/>
            <person name="Stursova M."/>
            <person name="Weitz H."/>
            <person name="Taylor A."/>
            <person name="Grigoriev I.V."/>
            <person name="Nagy L.G."/>
            <person name="Martin F."/>
            <person name="Kauserud H."/>
        </authorList>
    </citation>
    <scope>NUCLEOTIDE SEQUENCE</scope>
    <source>
        <strain evidence="1">CBHHK188m</strain>
    </source>
</reference>
<organism evidence="1 2">
    <name type="scientific">Mycena maculata</name>
    <dbReference type="NCBI Taxonomy" id="230809"/>
    <lineage>
        <taxon>Eukaryota</taxon>
        <taxon>Fungi</taxon>
        <taxon>Dikarya</taxon>
        <taxon>Basidiomycota</taxon>
        <taxon>Agaricomycotina</taxon>
        <taxon>Agaricomycetes</taxon>
        <taxon>Agaricomycetidae</taxon>
        <taxon>Agaricales</taxon>
        <taxon>Marasmiineae</taxon>
        <taxon>Mycenaceae</taxon>
        <taxon>Mycena</taxon>
    </lineage>
</organism>
<evidence type="ECO:0000313" key="1">
    <source>
        <dbReference type="EMBL" id="KAJ7740226.1"/>
    </source>
</evidence>
<accession>A0AAD7IEK4</accession>